<evidence type="ECO:0000313" key="4">
    <source>
        <dbReference type="Proteomes" id="UP001161017"/>
    </source>
</evidence>
<dbReference type="Pfam" id="PF00566">
    <property type="entry name" value="RabGAP-TBC"/>
    <property type="match status" value="1"/>
</dbReference>
<feature type="compositionally biased region" description="Low complexity" evidence="1">
    <location>
        <begin position="65"/>
        <end position="83"/>
    </location>
</feature>
<organism evidence="3 4">
    <name type="scientific">Ramalina farinacea</name>
    <dbReference type="NCBI Taxonomy" id="258253"/>
    <lineage>
        <taxon>Eukaryota</taxon>
        <taxon>Fungi</taxon>
        <taxon>Dikarya</taxon>
        <taxon>Ascomycota</taxon>
        <taxon>Pezizomycotina</taxon>
        <taxon>Lecanoromycetes</taxon>
        <taxon>OSLEUM clade</taxon>
        <taxon>Lecanoromycetidae</taxon>
        <taxon>Lecanorales</taxon>
        <taxon>Lecanorineae</taxon>
        <taxon>Ramalinaceae</taxon>
        <taxon>Ramalina</taxon>
    </lineage>
</organism>
<dbReference type="InterPro" id="IPR000195">
    <property type="entry name" value="Rab-GAP-TBC_dom"/>
</dbReference>
<name>A0AA43QV44_9LECA</name>
<dbReference type="InterPro" id="IPR050302">
    <property type="entry name" value="Rab_GAP_TBC_domain"/>
</dbReference>
<gene>
    <name evidence="3" type="ORF">OHK93_003476</name>
</gene>
<keyword evidence="4" id="KW-1185">Reference proteome</keyword>
<sequence length="811" mass="89785">MDAGLRPPSSSKSMSGTLDEKPLKRRKSLSRSLSSAFRKSPRSRPTSPTTEDLLVPPTPQVPLDLRPSSSSHQSSSRSLLSTPPTTPAVDDEEAVDLSQGSIGLGIDTLEPKEDSAQVKKKKSMRYLSLRHSRQKSWNTGDDLSRSRLNVEDRSVSDTPKSDKATSRPKTSASQSILRIDPSTTSPLSSAPASAILSKQKSSPALPQVSRPVTAGGSPRSPPLTGIARPRGNSSPHAGILKTGPDLYDLPPSPQRPWQASSSPVDARNSFRSALTTTSSRATTTATNRSSVVTKDTTITEPTLDPLSRPGSKSEEGMTVDEAIDMYVAGFTDDPPEEEGSRDTSLSDEERRRSIKIAEAVADNMGSPNSPRPSTAASPASARPSTSASTRSFSFKLLNSVRKPSLTKPSLLDTDPRDQYGFSKSNHYITHIAYDAWNARYQPLQEHRAEKWKAYLREQHLPLEDPTKFPSRSLKTQRYVRKGIPPAWRGAAWFYYAGGETYLSRHPQMYNNLVLLTETKLSALEKEAIERDLHRTFPDNVKFKPHPTTSPPPETPILASLRRVLRAFALHSPKIGYCQSLNFIAALLLLFLPEEKSFWMLHIITMLYLPGTHEVSLEGANIDLWVLMVALKNTIPTIWAKVGAGGMTEDDGRKSKLPPISLCTTSWFMSLFIGTLPIETVLRVWDVLFYEGSRTLFRVAISIFRIGEQRIKNLNDSMELFQVVQGLPRGMLDPSSFMEAVCGKGQVSADWVERMRGERRIWFAKERAKAGSPPAPTHETEQGQADAAPKKVVVRKKSMWRKKQKEREPLDV</sequence>
<dbReference type="PROSITE" id="PS50086">
    <property type="entry name" value="TBC_RABGAP"/>
    <property type="match status" value="1"/>
</dbReference>
<accession>A0AA43QV44</accession>
<feature type="compositionally biased region" description="Low complexity" evidence="1">
    <location>
        <begin position="366"/>
        <end position="388"/>
    </location>
</feature>
<dbReference type="SUPFAM" id="SSF47923">
    <property type="entry name" value="Ypt/Rab-GAP domain of gyp1p"/>
    <property type="match status" value="2"/>
</dbReference>
<evidence type="ECO:0000256" key="1">
    <source>
        <dbReference type="SAM" id="MobiDB-lite"/>
    </source>
</evidence>
<feature type="domain" description="Rab-GAP TBC" evidence="2">
    <location>
        <begin position="482"/>
        <end position="691"/>
    </location>
</feature>
<evidence type="ECO:0000313" key="3">
    <source>
        <dbReference type="EMBL" id="MDI1492264.1"/>
    </source>
</evidence>
<feature type="compositionally biased region" description="Basic and acidic residues" evidence="1">
    <location>
        <begin position="142"/>
        <end position="165"/>
    </location>
</feature>
<dbReference type="FunFam" id="1.10.8.270:FF:000016">
    <property type="entry name" value="TBC1 domain family member 2A"/>
    <property type="match status" value="1"/>
</dbReference>
<feature type="compositionally biased region" description="Polar residues" evidence="1">
    <location>
        <begin position="291"/>
        <end position="300"/>
    </location>
</feature>
<dbReference type="Proteomes" id="UP001161017">
    <property type="component" value="Unassembled WGS sequence"/>
</dbReference>
<reference evidence="3" key="1">
    <citation type="journal article" date="2023" name="Genome Biol. Evol.">
        <title>First Whole Genome Sequence and Flow Cytometry Genome Size Data for the Lichen-Forming Fungus Ramalina farinacea (Ascomycota).</title>
        <authorList>
            <person name="Llewellyn T."/>
            <person name="Mian S."/>
            <person name="Hill R."/>
            <person name="Leitch I.J."/>
            <person name="Gaya E."/>
        </authorList>
    </citation>
    <scope>NUCLEOTIDE SEQUENCE</scope>
    <source>
        <strain evidence="3">LIQ254RAFAR</strain>
    </source>
</reference>
<feature type="region of interest" description="Disordered" evidence="1">
    <location>
        <begin position="1"/>
        <end position="388"/>
    </location>
</feature>
<dbReference type="EMBL" id="JAPUFD010000018">
    <property type="protein sequence ID" value="MDI1492264.1"/>
    <property type="molecule type" value="Genomic_DNA"/>
</dbReference>
<protein>
    <recommendedName>
        <fullName evidence="2">Rab-GAP TBC domain-containing protein</fullName>
    </recommendedName>
</protein>
<dbReference type="Gene3D" id="1.10.8.270">
    <property type="entry name" value="putative rabgap domain of human tbc1 domain family member 14 like domains"/>
    <property type="match status" value="1"/>
</dbReference>
<feature type="compositionally biased region" description="Low complexity" evidence="1">
    <location>
        <begin position="181"/>
        <end position="197"/>
    </location>
</feature>
<feature type="region of interest" description="Disordered" evidence="1">
    <location>
        <begin position="765"/>
        <end position="811"/>
    </location>
</feature>
<dbReference type="GO" id="GO:0005096">
    <property type="term" value="F:GTPase activator activity"/>
    <property type="evidence" value="ECO:0007669"/>
    <property type="project" value="TreeGrafter"/>
</dbReference>
<dbReference type="PANTHER" id="PTHR47219:SF20">
    <property type="entry name" value="TBC1 DOMAIN FAMILY MEMBER 2B"/>
    <property type="match status" value="1"/>
</dbReference>
<dbReference type="GO" id="GO:0031267">
    <property type="term" value="F:small GTPase binding"/>
    <property type="evidence" value="ECO:0007669"/>
    <property type="project" value="TreeGrafter"/>
</dbReference>
<feature type="compositionally biased region" description="Low complexity" evidence="1">
    <location>
        <begin position="269"/>
        <end position="290"/>
    </location>
</feature>
<feature type="compositionally biased region" description="Basic residues" evidence="1">
    <location>
        <begin position="791"/>
        <end position="803"/>
    </location>
</feature>
<comment type="caution">
    <text evidence="3">The sequence shown here is derived from an EMBL/GenBank/DDBJ whole genome shotgun (WGS) entry which is preliminary data.</text>
</comment>
<dbReference type="PANTHER" id="PTHR47219">
    <property type="entry name" value="RAB GTPASE-ACTIVATING PROTEIN 1-LIKE"/>
    <property type="match status" value="1"/>
</dbReference>
<dbReference type="Gene3D" id="1.10.472.80">
    <property type="entry name" value="Ypt/Rab-GAP domain of gyp1p, domain 3"/>
    <property type="match status" value="1"/>
</dbReference>
<dbReference type="SMART" id="SM00164">
    <property type="entry name" value="TBC"/>
    <property type="match status" value="1"/>
</dbReference>
<dbReference type="AlphaFoldDB" id="A0AA43QV44"/>
<feature type="compositionally biased region" description="Polar residues" evidence="1">
    <location>
        <begin position="167"/>
        <end position="176"/>
    </location>
</feature>
<evidence type="ECO:0000259" key="2">
    <source>
        <dbReference type="PROSITE" id="PS50086"/>
    </source>
</evidence>
<dbReference type="InterPro" id="IPR035969">
    <property type="entry name" value="Rab-GAP_TBC_sf"/>
</dbReference>
<feature type="compositionally biased region" description="Basic residues" evidence="1">
    <location>
        <begin position="118"/>
        <end position="134"/>
    </location>
</feature>
<proteinExistence type="predicted"/>